<protein>
    <submittedName>
        <fullName evidence="6">UDP-4-amino-4-deoxy-L-arabinose--oxoglutarate aminotransferase</fullName>
        <ecNumber evidence="6">2.6.1.87</ecNumber>
    </submittedName>
</protein>
<accession>A0A376E4W1</accession>
<dbReference type="FunFam" id="3.40.640.10:FF:000089">
    <property type="entry name" value="Aminotransferase, DegT/DnrJ/EryC1/StrS family"/>
    <property type="match status" value="1"/>
</dbReference>
<feature type="active site" description="Proton acceptor" evidence="3">
    <location>
        <position position="211"/>
    </location>
</feature>
<keyword evidence="6" id="KW-0032">Aminotransferase</keyword>
<evidence type="ECO:0000313" key="6">
    <source>
        <dbReference type="EMBL" id="STD01834.1"/>
    </source>
</evidence>
<sequence length="393" mass="44777">MNKIFERILNSLFLHKYLFMKKIQMVDLQSQYYKIKNDVDNAVLNVMDSAAFINGPEVKSFQNELESYLDVKHVIPCANGTDALQIALMALDLQEGDEVITADFTFAATVEVIHLLKLKSVLVDVDYDTFTISPEEIRKAITPKTKAIIPVHIFGQCANMEEILKIAEEHNLYVIEDNAQAIGAEYTFADGTQKYAGTMATVGTTSFFPSKNLGCYGDGGAIFTNNDELAHRLRGIVNHGMYERYYHDEVGVNSRLDSIQAAVLRKKLPHLDSYNEARRRAADYYDEAFSGLTDILTPKRSENSTHVFHQYTLRITNGKRNELQKFLTEKDIPAMIYYPVALRKQKAYYQESNDADFVNTDKLLDQVISLPMHTELDEEQLKYITDAVLEFMK</sequence>
<dbReference type="EC" id="2.6.1.87" evidence="6"/>
<dbReference type="GO" id="GO:0030170">
    <property type="term" value="F:pyridoxal phosphate binding"/>
    <property type="evidence" value="ECO:0007669"/>
    <property type="project" value="UniProtKB-ARBA"/>
</dbReference>
<dbReference type="Pfam" id="PF01041">
    <property type="entry name" value="DegT_DnrJ_EryC1"/>
    <property type="match status" value="1"/>
</dbReference>
<gene>
    <name evidence="6" type="primary">arnB_2</name>
    <name evidence="6" type="ORF">NCTC13533_03185</name>
</gene>
<dbReference type="CDD" id="cd00616">
    <property type="entry name" value="AHBA_syn"/>
    <property type="match status" value="1"/>
</dbReference>
<evidence type="ECO:0000256" key="3">
    <source>
        <dbReference type="PIRSR" id="PIRSR000390-1"/>
    </source>
</evidence>
<evidence type="ECO:0000256" key="2">
    <source>
        <dbReference type="ARBA" id="ARBA00037999"/>
    </source>
</evidence>
<dbReference type="InterPro" id="IPR015422">
    <property type="entry name" value="PyrdxlP-dep_Trfase_small"/>
</dbReference>
<dbReference type="SUPFAM" id="SSF53383">
    <property type="entry name" value="PLP-dependent transferases"/>
    <property type="match status" value="1"/>
</dbReference>
<evidence type="ECO:0000256" key="1">
    <source>
        <dbReference type="ARBA" id="ARBA00022898"/>
    </source>
</evidence>
<dbReference type="InterPro" id="IPR000653">
    <property type="entry name" value="DegT/StrS_aminotransferase"/>
</dbReference>
<dbReference type="PANTHER" id="PTHR30244:SF42">
    <property type="entry name" value="UDP-2-ACETAMIDO-2-DEOXY-3-OXO-D-GLUCURONATE AMINOTRANSFERASE"/>
    <property type="match status" value="1"/>
</dbReference>
<dbReference type="EMBL" id="UFVQ01000003">
    <property type="protein sequence ID" value="STD01834.1"/>
    <property type="molecule type" value="Genomic_DNA"/>
</dbReference>
<dbReference type="PANTHER" id="PTHR30244">
    <property type="entry name" value="TRANSAMINASE"/>
    <property type="match status" value="1"/>
</dbReference>
<evidence type="ECO:0000256" key="4">
    <source>
        <dbReference type="PIRSR" id="PIRSR000390-2"/>
    </source>
</evidence>
<proteinExistence type="inferred from homology"/>
<dbReference type="Gene3D" id="3.40.640.10">
    <property type="entry name" value="Type I PLP-dependent aspartate aminotransferase-like (Major domain)"/>
    <property type="match status" value="1"/>
</dbReference>
<reference evidence="6 7" key="1">
    <citation type="submission" date="2018-06" db="EMBL/GenBank/DDBJ databases">
        <authorList>
            <consortium name="Pathogen Informatics"/>
            <person name="Doyle S."/>
        </authorList>
    </citation>
    <scope>NUCLEOTIDE SEQUENCE [LARGE SCALE GENOMIC DNA]</scope>
    <source>
        <strain evidence="6 7">NCTC13533</strain>
    </source>
</reference>
<dbReference type="STRING" id="297244.SAMN05421639_10267"/>
<evidence type="ECO:0000313" key="7">
    <source>
        <dbReference type="Proteomes" id="UP000255224"/>
    </source>
</evidence>
<organism evidence="6 7">
    <name type="scientific">Chryseobacterium carnipullorum</name>
    <dbReference type="NCBI Taxonomy" id="1124835"/>
    <lineage>
        <taxon>Bacteria</taxon>
        <taxon>Pseudomonadati</taxon>
        <taxon>Bacteroidota</taxon>
        <taxon>Flavobacteriia</taxon>
        <taxon>Flavobacteriales</taxon>
        <taxon>Weeksellaceae</taxon>
        <taxon>Chryseobacterium group</taxon>
        <taxon>Chryseobacterium</taxon>
    </lineage>
</organism>
<comment type="similarity">
    <text evidence="2 5">Belongs to the DegT/DnrJ/EryC1 family.</text>
</comment>
<dbReference type="Gene3D" id="3.90.1150.10">
    <property type="entry name" value="Aspartate Aminotransferase, domain 1"/>
    <property type="match status" value="1"/>
</dbReference>
<dbReference type="AlphaFoldDB" id="A0A376E4W1"/>
<keyword evidence="6" id="KW-0808">Transferase</keyword>
<dbReference type="InterPro" id="IPR015421">
    <property type="entry name" value="PyrdxlP-dep_Trfase_major"/>
</dbReference>
<keyword evidence="1 4" id="KW-0663">Pyridoxal phosphate</keyword>
<dbReference type="GO" id="GO:0099620">
    <property type="term" value="F:UDP-4-amino-4-deoxy-L-arabinose aminotransferase"/>
    <property type="evidence" value="ECO:0007669"/>
    <property type="project" value="UniProtKB-EC"/>
</dbReference>
<evidence type="ECO:0000256" key="5">
    <source>
        <dbReference type="RuleBase" id="RU004508"/>
    </source>
</evidence>
<dbReference type="Proteomes" id="UP000255224">
    <property type="component" value="Unassembled WGS sequence"/>
</dbReference>
<name>A0A376E4W1_CHRCU</name>
<feature type="modified residue" description="N6-(pyridoxal phosphate)lysine" evidence="4">
    <location>
        <position position="211"/>
    </location>
</feature>
<dbReference type="PIRSF" id="PIRSF000390">
    <property type="entry name" value="PLP_StrS"/>
    <property type="match status" value="1"/>
</dbReference>
<dbReference type="GO" id="GO:0000271">
    <property type="term" value="P:polysaccharide biosynthetic process"/>
    <property type="evidence" value="ECO:0007669"/>
    <property type="project" value="TreeGrafter"/>
</dbReference>
<dbReference type="InterPro" id="IPR015424">
    <property type="entry name" value="PyrdxlP-dep_Trfase"/>
</dbReference>